<proteinExistence type="predicted"/>
<organism evidence="4">
    <name type="scientific">Streptomyces sp. NBC_01393</name>
    <dbReference type="NCBI Taxonomy" id="2903851"/>
    <lineage>
        <taxon>Bacteria</taxon>
        <taxon>Bacillati</taxon>
        <taxon>Actinomycetota</taxon>
        <taxon>Actinomycetes</taxon>
        <taxon>Kitasatosporales</taxon>
        <taxon>Streptomycetaceae</taxon>
        <taxon>Streptomyces</taxon>
    </lineage>
</organism>
<dbReference type="CDD" id="cd06577">
    <property type="entry name" value="PASTA_pknB"/>
    <property type="match status" value="1"/>
</dbReference>
<dbReference type="PROSITE" id="PS51178">
    <property type="entry name" value="PASTA"/>
    <property type="match status" value="1"/>
</dbReference>
<evidence type="ECO:0000256" key="2">
    <source>
        <dbReference type="SAM" id="Phobius"/>
    </source>
</evidence>
<dbReference type="AlphaFoldDB" id="A0AAU3I9K6"/>
<gene>
    <name evidence="4" type="ORF">OG699_37065</name>
</gene>
<accession>A0AAU3I9K6</accession>
<feature type="compositionally biased region" description="Low complexity" evidence="1">
    <location>
        <begin position="301"/>
        <end position="321"/>
    </location>
</feature>
<keyword evidence="2" id="KW-1133">Transmembrane helix</keyword>
<feature type="compositionally biased region" description="Basic and acidic residues" evidence="1">
    <location>
        <begin position="125"/>
        <end position="134"/>
    </location>
</feature>
<feature type="compositionally biased region" description="Basic and acidic residues" evidence="1">
    <location>
        <begin position="84"/>
        <end position="100"/>
    </location>
</feature>
<reference evidence="4" key="1">
    <citation type="submission" date="2022-10" db="EMBL/GenBank/DDBJ databases">
        <title>The complete genomes of actinobacterial strains from the NBC collection.</title>
        <authorList>
            <person name="Joergensen T.S."/>
            <person name="Alvarez Arevalo M."/>
            <person name="Sterndorff E.B."/>
            <person name="Faurdal D."/>
            <person name="Vuksanovic O."/>
            <person name="Mourched A.-S."/>
            <person name="Charusanti P."/>
            <person name="Shaw S."/>
            <person name="Blin K."/>
            <person name="Weber T."/>
        </authorList>
    </citation>
    <scope>NUCLEOTIDE SEQUENCE</scope>
    <source>
        <strain evidence="4">NBC_01393</strain>
    </source>
</reference>
<evidence type="ECO:0000313" key="4">
    <source>
        <dbReference type="EMBL" id="WTZ13079.1"/>
    </source>
</evidence>
<feature type="domain" description="PASTA" evidence="3">
    <location>
        <begin position="189"/>
        <end position="270"/>
    </location>
</feature>
<feature type="transmembrane region" description="Helical" evidence="2">
    <location>
        <begin position="21"/>
        <end position="53"/>
    </location>
</feature>
<evidence type="ECO:0000256" key="1">
    <source>
        <dbReference type="SAM" id="MobiDB-lite"/>
    </source>
</evidence>
<dbReference type="Pfam" id="PF03793">
    <property type="entry name" value="PASTA"/>
    <property type="match status" value="1"/>
</dbReference>
<dbReference type="EMBL" id="CP109546">
    <property type="protein sequence ID" value="WTZ13079.1"/>
    <property type="molecule type" value="Genomic_DNA"/>
</dbReference>
<keyword evidence="2" id="KW-0472">Membrane</keyword>
<name>A0AAU3I9K6_9ACTN</name>
<feature type="transmembrane region" description="Helical" evidence="2">
    <location>
        <begin position="59"/>
        <end position="80"/>
    </location>
</feature>
<evidence type="ECO:0000259" key="3">
    <source>
        <dbReference type="PROSITE" id="PS51178"/>
    </source>
</evidence>
<sequence length="369" mass="38708">MNPYNTPTPAPSRPWWKTTPAMLGLLALVALLSAFSVALGFLVMIAAVVAVWVLSPWRWFVRIGATFGALLLLTVGAGLGGRLDDSGTDKADAKTGDEVRASGTTVSASPSTSRPAKAADYTGRPLDEAEKDARSAGYTATHHDAADESRTIILRSGWMVCFQKTATAANNIDFAAVRSSEPCPEKDGGPLPWPKMPDVVGATYNKAVEELKQAGVDLDRVTLDDVYLDVDTPTATEAAEDGDDWRVCFQSPDKGTKVDSATTVRLDLGQWTDADLVRHCPSEKDTTYKIPANDPDYGGNSDSSTDRSSSAPHRDSSSSSGGSTGGGTSVGTVHPGSFCSPPGATGVSRAGTPMICGPGSDGRNRWHSA</sequence>
<dbReference type="Gene3D" id="3.30.10.20">
    <property type="match status" value="1"/>
</dbReference>
<dbReference type="SMART" id="SM00740">
    <property type="entry name" value="PASTA"/>
    <property type="match status" value="1"/>
</dbReference>
<protein>
    <submittedName>
        <fullName evidence="4">PASTA domain-containing protein</fullName>
    </submittedName>
</protein>
<keyword evidence="2" id="KW-0812">Transmembrane</keyword>
<dbReference type="InterPro" id="IPR005543">
    <property type="entry name" value="PASTA_dom"/>
</dbReference>
<feature type="region of interest" description="Disordered" evidence="1">
    <location>
        <begin position="84"/>
        <end position="141"/>
    </location>
</feature>
<feature type="compositionally biased region" description="Polar residues" evidence="1">
    <location>
        <begin position="102"/>
        <end position="114"/>
    </location>
</feature>
<feature type="region of interest" description="Disordered" evidence="1">
    <location>
        <begin position="282"/>
        <end position="369"/>
    </location>
</feature>